<gene>
    <name evidence="1" type="ORF">SAMN05216223_111103</name>
</gene>
<proteinExistence type="predicted"/>
<dbReference type="SFLD" id="SFLDG01129">
    <property type="entry name" value="C1.5:_HAD__Beta-PGM__Phosphata"/>
    <property type="match status" value="1"/>
</dbReference>
<dbReference type="InterPro" id="IPR022468">
    <property type="entry name" value="PhnX-like"/>
</dbReference>
<dbReference type="PANTHER" id="PTHR43434">
    <property type="entry name" value="PHOSPHOGLYCOLATE PHOSPHATASE"/>
    <property type="match status" value="1"/>
</dbReference>
<dbReference type="Gene3D" id="3.40.50.1000">
    <property type="entry name" value="HAD superfamily/HAD-like"/>
    <property type="match status" value="1"/>
</dbReference>
<keyword evidence="1" id="KW-0378">Hydrolase</keyword>
<dbReference type="InterPro" id="IPR036412">
    <property type="entry name" value="HAD-like_sf"/>
</dbReference>
<keyword evidence="2" id="KW-1185">Reference proteome</keyword>
<dbReference type="GO" id="GO:0005829">
    <property type="term" value="C:cytosol"/>
    <property type="evidence" value="ECO:0007669"/>
    <property type="project" value="TreeGrafter"/>
</dbReference>
<name>A0A1H6D290_9ACTN</name>
<accession>A0A1H6D290</accession>
<reference evidence="1 2" key="1">
    <citation type="submission" date="2016-10" db="EMBL/GenBank/DDBJ databases">
        <authorList>
            <person name="de Groot N.N."/>
        </authorList>
    </citation>
    <scope>NUCLEOTIDE SEQUENCE [LARGE SCALE GENOMIC DNA]</scope>
    <source>
        <strain evidence="1 2">CGMCC 4.2023</strain>
    </source>
</reference>
<protein>
    <submittedName>
        <fullName evidence="1">Phosphonatase-like hydrolase</fullName>
    </submittedName>
</protein>
<dbReference type="AlphaFoldDB" id="A0A1H6D290"/>
<dbReference type="InterPro" id="IPR023214">
    <property type="entry name" value="HAD_sf"/>
</dbReference>
<dbReference type="GO" id="GO:0006281">
    <property type="term" value="P:DNA repair"/>
    <property type="evidence" value="ECO:0007669"/>
    <property type="project" value="TreeGrafter"/>
</dbReference>
<dbReference type="SFLD" id="SFLDS00003">
    <property type="entry name" value="Haloacid_Dehalogenase"/>
    <property type="match status" value="1"/>
</dbReference>
<dbReference type="RefSeq" id="WP_200823392.1">
    <property type="nucleotide sequence ID" value="NZ_FNVU01000011.1"/>
</dbReference>
<dbReference type="NCBIfam" id="TIGR03351">
    <property type="entry name" value="PhnX-like"/>
    <property type="match status" value="1"/>
</dbReference>
<dbReference type="SUPFAM" id="SSF56784">
    <property type="entry name" value="HAD-like"/>
    <property type="match status" value="1"/>
</dbReference>
<dbReference type="Pfam" id="PF00702">
    <property type="entry name" value="Hydrolase"/>
    <property type="match status" value="1"/>
</dbReference>
<evidence type="ECO:0000313" key="1">
    <source>
        <dbReference type="EMBL" id="SEG79118.1"/>
    </source>
</evidence>
<dbReference type="PANTHER" id="PTHR43434:SF19">
    <property type="entry name" value="PHOSPHONOACETALDEHYDE HYDROLASE"/>
    <property type="match status" value="1"/>
</dbReference>
<organism evidence="1 2">
    <name type="scientific">Actinacidiphila yanglinensis</name>
    <dbReference type="NCBI Taxonomy" id="310779"/>
    <lineage>
        <taxon>Bacteria</taxon>
        <taxon>Bacillati</taxon>
        <taxon>Actinomycetota</taxon>
        <taxon>Actinomycetes</taxon>
        <taxon>Kitasatosporales</taxon>
        <taxon>Streptomycetaceae</taxon>
        <taxon>Actinacidiphila</taxon>
    </lineage>
</organism>
<sequence length="235" mass="23853">MTSAPTPTPSAPSPTLVVLDMAGTTVADGGLVERAFSRAAEELGVEPGSAEHAAQLDHVRATMGESKISVFRALFATEEAAQRANAAFERAYADLVDTGECAPLPGAEDAIGALREQGRTVVLTTGFARTTQDAILDALGWHGIADLTLCPADAGRGRPHPDLVLTALLRTGTESVRHVAVAGDTAYDMLSGIRAGAAVVAGVTSGAHDGTRLRAAGATHVLGSVGELPALLGGL</sequence>
<dbReference type="Proteomes" id="UP000236754">
    <property type="component" value="Unassembled WGS sequence"/>
</dbReference>
<evidence type="ECO:0000313" key="2">
    <source>
        <dbReference type="Proteomes" id="UP000236754"/>
    </source>
</evidence>
<dbReference type="InterPro" id="IPR050155">
    <property type="entry name" value="HAD-like_hydrolase_sf"/>
</dbReference>
<dbReference type="EMBL" id="FNVU01000011">
    <property type="protein sequence ID" value="SEG79118.1"/>
    <property type="molecule type" value="Genomic_DNA"/>
</dbReference>
<dbReference type="GO" id="GO:0008967">
    <property type="term" value="F:phosphoglycolate phosphatase activity"/>
    <property type="evidence" value="ECO:0007669"/>
    <property type="project" value="TreeGrafter"/>
</dbReference>